<feature type="transmembrane region" description="Helical" evidence="1">
    <location>
        <begin position="44"/>
        <end position="66"/>
    </location>
</feature>
<reference evidence="2 3" key="1">
    <citation type="submission" date="2019-07" db="EMBL/GenBank/DDBJ databases">
        <title>Serratia dokdonensis sp. nov., an elicitor of systemic resistance in Nicotiana Tabacum.</title>
        <authorList>
            <person name="Son J.-S."/>
            <person name="Hwang Y.-J."/>
            <person name="Lee S.-Y."/>
            <person name="Ghim S.-Y."/>
        </authorList>
    </citation>
    <scope>NUCLEOTIDE SEQUENCE [LARGE SCALE GENOMIC DNA]</scope>
    <source>
        <strain evidence="2 3">KUDC3025</strain>
    </source>
</reference>
<organism evidence="2 3">
    <name type="scientific">Serratia rhizosphaerae</name>
    <dbReference type="NCBI Taxonomy" id="2597702"/>
    <lineage>
        <taxon>Bacteria</taxon>
        <taxon>Pseudomonadati</taxon>
        <taxon>Pseudomonadota</taxon>
        <taxon>Gammaproteobacteria</taxon>
        <taxon>Enterobacterales</taxon>
        <taxon>Yersiniaceae</taxon>
        <taxon>Serratia</taxon>
    </lineage>
</organism>
<proteinExistence type="predicted"/>
<evidence type="ECO:0000313" key="3">
    <source>
        <dbReference type="Proteomes" id="UP000430368"/>
    </source>
</evidence>
<keyword evidence="1" id="KW-0472">Membrane</keyword>
<accession>A0ABX6GHB8</accession>
<evidence type="ECO:0000256" key="1">
    <source>
        <dbReference type="SAM" id="Phobius"/>
    </source>
</evidence>
<evidence type="ECO:0000313" key="2">
    <source>
        <dbReference type="EMBL" id="QHA85666.1"/>
    </source>
</evidence>
<keyword evidence="3" id="KW-1185">Reference proteome</keyword>
<dbReference type="EMBL" id="CP041764">
    <property type="protein sequence ID" value="QHA85666.1"/>
    <property type="molecule type" value="Genomic_DNA"/>
</dbReference>
<sequence>MTRLYYSLCCIVFIIGLGMSILSVEFPSSTDSGEMPLAFGAGLYIAFIGILGFAASLVAQCLSALIRKINR</sequence>
<name>A0ABX6GHB8_9GAMM</name>
<dbReference type="RefSeq" id="WP_160027109.1">
    <property type="nucleotide sequence ID" value="NZ_CP041764.1"/>
</dbReference>
<gene>
    <name evidence="2" type="ORF">FO014_00980</name>
</gene>
<keyword evidence="1" id="KW-1133">Transmembrane helix</keyword>
<keyword evidence="1" id="KW-0812">Transmembrane</keyword>
<feature type="transmembrane region" description="Helical" evidence="1">
    <location>
        <begin position="5"/>
        <end position="24"/>
    </location>
</feature>
<protein>
    <submittedName>
        <fullName evidence="2">Uncharacterized protein</fullName>
    </submittedName>
</protein>
<dbReference type="Proteomes" id="UP000430368">
    <property type="component" value="Chromosome"/>
</dbReference>